<dbReference type="GO" id="GO:0006644">
    <property type="term" value="P:phospholipid metabolic process"/>
    <property type="evidence" value="ECO:0007669"/>
    <property type="project" value="TreeGrafter"/>
</dbReference>
<dbReference type="PANTHER" id="PTHR21325:SF31">
    <property type="entry name" value="GH22081P-RELATED"/>
    <property type="match status" value="1"/>
</dbReference>
<evidence type="ECO:0000256" key="1">
    <source>
        <dbReference type="SAM" id="SignalP"/>
    </source>
</evidence>
<gene>
    <name evidence="2" type="primary">5567302</name>
</gene>
<dbReference type="EnsemblMetazoa" id="AAEL005957-RC">
    <property type="protein sequence ID" value="AAEL005957-PC"/>
    <property type="gene ID" value="AAEL005957"/>
</dbReference>
<reference evidence="2" key="2">
    <citation type="submission" date="2021-02" db="UniProtKB">
        <authorList>
            <consortium name="EnsemblMetazoa"/>
        </authorList>
    </citation>
    <scope>IDENTIFICATION</scope>
    <source>
        <strain evidence="2">LVP_AGWG</strain>
    </source>
</reference>
<dbReference type="CDD" id="cd01824">
    <property type="entry name" value="Phospholipase_B_like"/>
    <property type="match status" value="1"/>
</dbReference>
<dbReference type="InterPro" id="IPR035547">
    <property type="entry name" value="Phospholipase_B"/>
</dbReference>
<dbReference type="SUPFAM" id="SSF52266">
    <property type="entry name" value="SGNH hydrolase"/>
    <property type="match status" value="1"/>
</dbReference>
<dbReference type="InterPro" id="IPR036514">
    <property type="entry name" value="SGNH_hydro_sf"/>
</dbReference>
<organism evidence="2 3">
    <name type="scientific">Aedes aegypti</name>
    <name type="common">Yellowfever mosquito</name>
    <name type="synonym">Culex aegypti</name>
    <dbReference type="NCBI Taxonomy" id="7159"/>
    <lineage>
        <taxon>Eukaryota</taxon>
        <taxon>Metazoa</taxon>
        <taxon>Ecdysozoa</taxon>
        <taxon>Arthropoda</taxon>
        <taxon>Hexapoda</taxon>
        <taxon>Insecta</taxon>
        <taxon>Pterygota</taxon>
        <taxon>Neoptera</taxon>
        <taxon>Endopterygota</taxon>
        <taxon>Diptera</taxon>
        <taxon>Nematocera</taxon>
        <taxon>Culicoidea</taxon>
        <taxon>Culicidae</taxon>
        <taxon>Culicinae</taxon>
        <taxon>Aedini</taxon>
        <taxon>Aedes</taxon>
        <taxon>Stegomyia</taxon>
    </lineage>
</organism>
<name>A0A1S4FC43_AEDAE</name>
<feature type="chain" id="PRO_5036310477" evidence="1">
    <location>
        <begin position="29"/>
        <end position="418"/>
    </location>
</feature>
<dbReference type="EnsemblMetazoa" id="AAEL005957-RA">
    <property type="protein sequence ID" value="AAEL005957-PA"/>
    <property type="gene ID" value="AAEL005957"/>
</dbReference>
<dbReference type="Proteomes" id="UP000008820">
    <property type="component" value="Chromosome 3"/>
</dbReference>
<evidence type="ECO:0000313" key="3">
    <source>
        <dbReference type="Proteomes" id="UP000008820"/>
    </source>
</evidence>
<dbReference type="InterPro" id="IPR001087">
    <property type="entry name" value="GDSL"/>
</dbReference>
<keyword evidence="3" id="KW-1185">Reference proteome</keyword>
<dbReference type="InterPro" id="IPR038885">
    <property type="entry name" value="PLB1"/>
</dbReference>
<dbReference type="InParanoid" id="A0A1S4FC43"/>
<accession>A0A1S4FC43</accession>
<dbReference type="AlphaFoldDB" id="A0A1S4FC43"/>
<dbReference type="EnsemblMetazoa" id="AAEL005957-RB">
    <property type="protein sequence ID" value="AAEL005957-PB"/>
    <property type="gene ID" value="AAEL005957"/>
</dbReference>
<feature type="signal peptide" evidence="1">
    <location>
        <begin position="1"/>
        <end position="28"/>
    </location>
</feature>
<protein>
    <submittedName>
        <fullName evidence="2">Uncharacterized protein</fullName>
    </submittedName>
</protein>
<dbReference type="OrthoDB" id="10265800at2759"/>
<evidence type="ECO:0000313" key="2">
    <source>
        <dbReference type="EnsemblMetazoa" id="AAEL005957-PB"/>
    </source>
</evidence>
<dbReference type="Gene3D" id="3.40.50.1110">
    <property type="entry name" value="SGNH hydrolase"/>
    <property type="match status" value="1"/>
</dbReference>
<dbReference type="PANTHER" id="PTHR21325">
    <property type="entry name" value="PHOSPHOLIPASE B, PLB1"/>
    <property type="match status" value="1"/>
</dbReference>
<dbReference type="Pfam" id="PF00657">
    <property type="entry name" value="Lipase_GDSL"/>
    <property type="match status" value="1"/>
</dbReference>
<keyword evidence="1" id="KW-0732">Signal</keyword>
<proteinExistence type="predicted"/>
<reference evidence="2 3" key="1">
    <citation type="submission" date="2017-06" db="EMBL/GenBank/DDBJ databases">
        <title>Aedes aegypti genome working group (AGWG) sequencing and assembly.</title>
        <authorList>
            <consortium name="Aedes aegypti Genome Working Group (AGWG)"/>
            <person name="Matthews B.J."/>
        </authorList>
    </citation>
    <scope>NUCLEOTIDE SEQUENCE [LARGE SCALE GENOMIC DNA]</scope>
    <source>
        <strain evidence="2 3">LVP_AGWG</strain>
    </source>
</reference>
<dbReference type="GO" id="GO:0004620">
    <property type="term" value="F:phospholipase activity"/>
    <property type="evidence" value="ECO:0007669"/>
    <property type="project" value="InterPro"/>
</dbReference>
<dbReference type="VEuPathDB" id="VectorBase:AAEL005957"/>
<sequence>MSSVIKKRSFLLPVIVIVLTLSIGGTRSADITDRTSPLDSDMMRNLFHSMRKWMFNMVGRTGLRTRGHFLQDKIPDDLPFPCNVSLGRSRRTPNSVHKLRPGDVNVIAAMGDSLTAASGAASTNVMDLYMENRGLAWSIGGQWNWRNVTTLPNILKEFNPQLVGYSLGDAYPFHRETQFNMAEIGAVSYDIPFMARSLVKRIRSDPRVNFKRDWKMITITIGGNDICSFVCAMERPDDLPQKHRLRMIRALRYLRDNMPRTFVNIVSVPSVETVVSLESKPGVCHTLHHGECSCWVGTAYNQTDETRQRWKIIQEGMVKVEKEVSQMDEFRRLDGFAVVYQPWSTHLSLKMNGRDVDYSLLAYDCFHMSQKGNAYAGTALWNNLLEPVGNKSLNWRPLFENFRCPTEKTPYIYTYDNS</sequence>